<reference evidence="1 2" key="1">
    <citation type="journal article" date="2019" name="ACS Chem. Biol.">
        <title>Identification and Mobilization of a Cryptic Antibiotic Biosynthesis Gene Locus from a Human-Pathogenic Nocardia Isolate.</title>
        <authorList>
            <person name="Herisse M."/>
            <person name="Ishida K."/>
            <person name="Porter J.L."/>
            <person name="Howden B."/>
            <person name="Hertweck C."/>
            <person name="Stinear T.P."/>
            <person name="Pidot S.J."/>
        </authorList>
    </citation>
    <scope>NUCLEOTIDE SEQUENCE [LARGE SCALE GENOMIC DNA]</scope>
    <source>
        <strain evidence="1 2">AUSMDU00024985</strain>
    </source>
</reference>
<gene>
    <name evidence="1" type="ORF">F5X71_16315</name>
</gene>
<sequence>MPVDGPHAELRETHTGLVVLFGDRAYKVKKPLRTDFLDFSTPRLRELACAREVELNSRLAPDVYLGVAHLTDPAGGPDEPVVLMRRMPEQRRLSNTLDDPALSRTRLAALVQVLALFQHCARRGPEIDAQGEPDALRQRWQVLVDSLAEQPAEVADPHLVARIRWLAMRYIDGREPLLRNRITDGRIVDGHGDLLAEDIFDLPDGFRVLDCLDFDDRLRFVDCLDDIAFLAMDLEFRGHPGLAEQLLDDYLLVTADPAPRSLRDHYIAYRALVRAKVDAIRFGQGDTAARDRVHRHLRLAEHHLDTGAVRLALVGGLPGTGKSTVANALSAATGAALCASDEVRGHLRTAGSIHGDSGTFGAGAYSAVNKARVYAELLTRAHRLLTAGMSVILDASWIDESERHRAAALAAATHADLIPLRCVCSPAVASRRISRRAAGDSEATPHIAAAMSVTAAPWPEAIALDTELPLADTIDSAYRVWQSATTPVVAAEQSAPGPRHRVATP</sequence>
<dbReference type="InterPro" id="IPR052732">
    <property type="entry name" value="Cell-binding_unc_protein"/>
</dbReference>
<dbReference type="Proteomes" id="UP000501705">
    <property type="component" value="Chromosome"/>
</dbReference>
<dbReference type="EMBL" id="CP046171">
    <property type="protein sequence ID" value="QIS03676.1"/>
    <property type="molecule type" value="Genomic_DNA"/>
</dbReference>
<evidence type="ECO:0000313" key="2">
    <source>
        <dbReference type="Proteomes" id="UP000501705"/>
    </source>
</evidence>
<evidence type="ECO:0000313" key="1">
    <source>
        <dbReference type="EMBL" id="QIS03676.1"/>
    </source>
</evidence>
<accession>A0A6G9XRZ9</accession>
<dbReference type="PANTHER" id="PTHR43883:SF1">
    <property type="entry name" value="GLUCONOKINASE"/>
    <property type="match status" value="1"/>
</dbReference>
<dbReference type="SUPFAM" id="SSF56112">
    <property type="entry name" value="Protein kinase-like (PK-like)"/>
    <property type="match status" value="1"/>
</dbReference>
<dbReference type="RefSeq" id="WP_167462743.1">
    <property type="nucleotide sequence ID" value="NZ_CP046171.1"/>
</dbReference>
<dbReference type="Pfam" id="PF13671">
    <property type="entry name" value="AAA_33"/>
    <property type="match status" value="1"/>
</dbReference>
<dbReference type="Gene3D" id="3.40.50.300">
    <property type="entry name" value="P-loop containing nucleotide triphosphate hydrolases"/>
    <property type="match status" value="1"/>
</dbReference>
<organism evidence="1 2">
    <name type="scientific">Nocardia brasiliensis</name>
    <dbReference type="NCBI Taxonomy" id="37326"/>
    <lineage>
        <taxon>Bacteria</taxon>
        <taxon>Bacillati</taxon>
        <taxon>Actinomycetota</taxon>
        <taxon>Actinomycetes</taxon>
        <taxon>Mycobacteriales</taxon>
        <taxon>Nocardiaceae</taxon>
        <taxon>Nocardia</taxon>
    </lineage>
</organism>
<name>A0A6G9XRZ9_NOCBR</name>
<protein>
    <submittedName>
        <fullName evidence="1">AAA family ATPase</fullName>
    </submittedName>
</protein>
<proteinExistence type="predicted"/>
<dbReference type="InterPro" id="IPR011009">
    <property type="entry name" value="Kinase-like_dom_sf"/>
</dbReference>
<dbReference type="SUPFAM" id="SSF52540">
    <property type="entry name" value="P-loop containing nucleoside triphosphate hydrolases"/>
    <property type="match status" value="1"/>
</dbReference>
<dbReference type="InterPro" id="IPR027417">
    <property type="entry name" value="P-loop_NTPase"/>
</dbReference>
<dbReference type="PANTHER" id="PTHR43883">
    <property type="entry name" value="SLR0207 PROTEIN"/>
    <property type="match status" value="1"/>
</dbReference>
<dbReference type="AlphaFoldDB" id="A0A6G9XRZ9"/>